<keyword evidence="1" id="KW-1133">Transmembrane helix</keyword>
<feature type="transmembrane region" description="Helical" evidence="1">
    <location>
        <begin position="5"/>
        <end position="24"/>
    </location>
</feature>
<name>A0ABR6BY35_9PSEU</name>
<comment type="caution">
    <text evidence="2">The sequence shown here is derived from an EMBL/GenBank/DDBJ whole genome shotgun (WGS) entry which is preliminary data.</text>
</comment>
<evidence type="ECO:0000313" key="2">
    <source>
        <dbReference type="EMBL" id="MBA8931834.1"/>
    </source>
</evidence>
<dbReference type="Proteomes" id="UP000517916">
    <property type="component" value="Unassembled WGS sequence"/>
</dbReference>
<dbReference type="RefSeq" id="WP_318296976.1">
    <property type="nucleotide sequence ID" value="NZ_BAAABQ010000058.1"/>
</dbReference>
<proteinExistence type="predicted"/>
<dbReference type="EMBL" id="JACJID010000010">
    <property type="protein sequence ID" value="MBA8931834.1"/>
    <property type="molecule type" value="Genomic_DNA"/>
</dbReference>
<protein>
    <recommendedName>
        <fullName evidence="4">DUF4307 domain-containing protein</fullName>
    </recommendedName>
</protein>
<organism evidence="2 3">
    <name type="scientific">Kutzneria viridogrisea</name>
    <dbReference type="NCBI Taxonomy" id="47990"/>
    <lineage>
        <taxon>Bacteria</taxon>
        <taxon>Bacillati</taxon>
        <taxon>Actinomycetota</taxon>
        <taxon>Actinomycetes</taxon>
        <taxon>Pseudonocardiales</taxon>
        <taxon>Pseudonocardiaceae</taxon>
        <taxon>Kutzneria</taxon>
    </lineage>
</organism>
<evidence type="ECO:0000256" key="1">
    <source>
        <dbReference type="SAM" id="Phobius"/>
    </source>
</evidence>
<keyword evidence="1" id="KW-0812">Transmembrane</keyword>
<gene>
    <name evidence="2" type="ORF">BC739_009093</name>
</gene>
<sequence>MRIRWVVVVLVVVLAGLVGGYLWIQYGGVVVAEGRVTVRVTRAWAGDPTVGADYLSGSLTGPQSSVPSLLHIDRHQAPSGVREGEVLDCAYLQRSAPIVDRVREPVLTDCRRVTG</sequence>
<keyword evidence="3" id="KW-1185">Reference proteome</keyword>
<evidence type="ECO:0008006" key="4">
    <source>
        <dbReference type="Google" id="ProtNLM"/>
    </source>
</evidence>
<accession>A0ABR6BY35</accession>
<reference evidence="2 3" key="1">
    <citation type="submission" date="2020-08" db="EMBL/GenBank/DDBJ databases">
        <title>Genomic Encyclopedia of Archaeal and Bacterial Type Strains, Phase II (KMG-II): from individual species to whole genera.</title>
        <authorList>
            <person name="Goeker M."/>
        </authorList>
    </citation>
    <scope>NUCLEOTIDE SEQUENCE [LARGE SCALE GENOMIC DNA]</scope>
    <source>
        <strain evidence="2 3">DSM 43850</strain>
    </source>
</reference>
<keyword evidence="1" id="KW-0472">Membrane</keyword>
<evidence type="ECO:0000313" key="3">
    <source>
        <dbReference type="Proteomes" id="UP000517916"/>
    </source>
</evidence>